<dbReference type="Gene3D" id="3.40.50.1110">
    <property type="entry name" value="SGNH hydrolase"/>
    <property type="match status" value="1"/>
</dbReference>
<keyword evidence="3" id="KW-0808">Transferase</keyword>
<dbReference type="InterPro" id="IPR050879">
    <property type="entry name" value="Acyltransferase_3"/>
</dbReference>
<feature type="transmembrane region" description="Helical" evidence="9">
    <location>
        <begin position="76"/>
        <end position="94"/>
    </location>
</feature>
<feature type="transmembrane region" description="Helical" evidence="9">
    <location>
        <begin position="264"/>
        <end position="285"/>
    </location>
</feature>
<evidence type="ECO:0000256" key="3">
    <source>
        <dbReference type="ARBA" id="ARBA00022679"/>
    </source>
</evidence>
<evidence type="ECO:0000313" key="11">
    <source>
        <dbReference type="EMBL" id="GFZ26961.1"/>
    </source>
</evidence>
<dbReference type="GO" id="GO:0009103">
    <property type="term" value="P:lipopolysaccharide biosynthetic process"/>
    <property type="evidence" value="ECO:0007669"/>
    <property type="project" value="TreeGrafter"/>
</dbReference>
<feature type="transmembrane region" description="Helical" evidence="9">
    <location>
        <begin position="233"/>
        <end position="252"/>
    </location>
</feature>
<feature type="transmembrane region" description="Helical" evidence="9">
    <location>
        <begin position="146"/>
        <end position="163"/>
    </location>
</feature>
<accession>A0A916QKF2</accession>
<dbReference type="InterPro" id="IPR002656">
    <property type="entry name" value="Acyl_transf_3_dom"/>
</dbReference>
<reference evidence="11" key="1">
    <citation type="submission" date="2020-08" db="EMBL/GenBank/DDBJ databases">
        <title>Taxonomic study for Lactobacillus species isolated from hardwood bark.</title>
        <authorList>
            <person name="Tohno M."/>
            <person name="Tanizawa Y."/>
        </authorList>
    </citation>
    <scope>NUCLEOTIDE SEQUENCE</scope>
    <source>
        <strain evidence="11">B40</strain>
    </source>
</reference>
<feature type="transmembrane region" description="Helical" evidence="9">
    <location>
        <begin position="331"/>
        <end position="349"/>
    </location>
</feature>
<keyword evidence="6 9" id="KW-0472">Membrane</keyword>
<evidence type="ECO:0000256" key="6">
    <source>
        <dbReference type="ARBA" id="ARBA00023136"/>
    </source>
</evidence>
<sequence length="646" mass="73609">MKRSRFITGYSGLRALAVIGVILYHFDPNVYVGGYLGVPIFFVLTGYLVTDQVVKSLDATGTYPLGSFYRKRIKRLYPQIITVLWASSAYILLFQRNLLAKLWQVVVTNLLNVYNFWQIANGQSYFERFASNESPFTHLWTMSIDGQFYLFWPLIIILLFALFKGKKKPLFWTIMALTAVSAIEMAVLYATGADINRIYYGTDTRFFSLGMGASLAIIWPMEKLRSDIELRDSLILDITGLVAFLGMIWLFFDGSMNPQTAFPYQGGMLLFSLFTAILVGIIAHPGSDWNRLLTNPIFDWIGSRSYAIYLYQFPVMIFFEDKVTNLADHVLLYRLIELAIILFLAEFTYRQIELRFKHFSWEKVKAFWTESLNFHNKNYVKNATGVSLALVMILGVAAVGISPMVKAEDYSKSALAKRIAQNSKTQTEGNQKAIKKIRKSEQKKRAQSSSTTTKKAKRTSKKAKFKHKVNQSFEKYGISQAELQKAQKVQVLAIGDSVMASSSDDLQKLMPNSIVDAAVSRQANTAEGLLDSYQNKGALADNLLIGLGTNGPFDMDEIDHIMHQATPKREVFWINVYVPSRSWQGQVNDLLQQAQKKYHNFRVIDWYGLAQAHPTWLYDDHTHPNVEGAKYYSAYIVKQIVKYAKF</sequence>
<keyword evidence="2" id="KW-1003">Cell membrane</keyword>
<feature type="transmembrane region" description="Helical" evidence="9">
    <location>
        <begin position="204"/>
        <end position="221"/>
    </location>
</feature>
<dbReference type="GO" id="GO:0016747">
    <property type="term" value="F:acyltransferase activity, transferring groups other than amino-acyl groups"/>
    <property type="evidence" value="ECO:0007669"/>
    <property type="project" value="InterPro"/>
</dbReference>
<comment type="caution">
    <text evidence="11">The sequence shown here is derived from an EMBL/GenBank/DDBJ whole genome shotgun (WGS) entry which is preliminary data.</text>
</comment>
<dbReference type="PANTHER" id="PTHR23028:SF53">
    <property type="entry name" value="ACYL_TRANSF_3 DOMAIN-CONTAINING PROTEIN"/>
    <property type="match status" value="1"/>
</dbReference>
<evidence type="ECO:0000256" key="9">
    <source>
        <dbReference type="SAM" id="Phobius"/>
    </source>
</evidence>
<feature type="transmembrane region" description="Helical" evidence="9">
    <location>
        <begin position="7"/>
        <end position="26"/>
    </location>
</feature>
<gene>
    <name evidence="11" type="ORF">LCB40_08410</name>
</gene>
<feature type="transmembrane region" description="Helical" evidence="9">
    <location>
        <begin position="297"/>
        <end position="319"/>
    </location>
</feature>
<feature type="compositionally biased region" description="Basic residues" evidence="8">
    <location>
        <begin position="454"/>
        <end position="464"/>
    </location>
</feature>
<dbReference type="EMBL" id="BMAY01000005">
    <property type="protein sequence ID" value="GFZ26961.1"/>
    <property type="molecule type" value="Genomic_DNA"/>
</dbReference>
<organism evidence="11 12">
    <name type="scientific">Lactobacillus corticis</name>
    <dbReference type="NCBI Taxonomy" id="2201249"/>
    <lineage>
        <taxon>Bacteria</taxon>
        <taxon>Bacillati</taxon>
        <taxon>Bacillota</taxon>
        <taxon>Bacilli</taxon>
        <taxon>Lactobacillales</taxon>
        <taxon>Lactobacillaceae</taxon>
        <taxon>Lactobacillus</taxon>
    </lineage>
</organism>
<dbReference type="Proteomes" id="UP000677218">
    <property type="component" value="Unassembled WGS sequence"/>
</dbReference>
<feature type="domain" description="Acyltransferase 3" evidence="10">
    <location>
        <begin position="11"/>
        <end position="329"/>
    </location>
</feature>
<keyword evidence="5 9" id="KW-1133">Transmembrane helix</keyword>
<evidence type="ECO:0000256" key="7">
    <source>
        <dbReference type="ARBA" id="ARBA00023315"/>
    </source>
</evidence>
<dbReference type="CDD" id="cd01840">
    <property type="entry name" value="SGNH_hydrolase_yrhL_like"/>
    <property type="match status" value="1"/>
</dbReference>
<dbReference type="InterPro" id="IPR036514">
    <property type="entry name" value="SGNH_hydro_sf"/>
</dbReference>
<feature type="transmembrane region" description="Helical" evidence="9">
    <location>
        <begin position="385"/>
        <end position="405"/>
    </location>
</feature>
<dbReference type="SUPFAM" id="SSF52266">
    <property type="entry name" value="SGNH hydrolase"/>
    <property type="match status" value="1"/>
</dbReference>
<feature type="transmembrane region" description="Helical" evidence="9">
    <location>
        <begin position="32"/>
        <end position="50"/>
    </location>
</feature>
<evidence type="ECO:0000256" key="2">
    <source>
        <dbReference type="ARBA" id="ARBA00022475"/>
    </source>
</evidence>
<comment type="subcellular location">
    <subcellularLocation>
        <location evidence="1">Cell membrane</location>
        <topology evidence="1">Multi-pass membrane protein</topology>
    </subcellularLocation>
</comment>
<evidence type="ECO:0000256" key="5">
    <source>
        <dbReference type="ARBA" id="ARBA00022989"/>
    </source>
</evidence>
<proteinExistence type="predicted"/>
<name>A0A916QKF2_9LACO</name>
<dbReference type="Pfam" id="PF01757">
    <property type="entry name" value="Acyl_transf_3"/>
    <property type="match status" value="1"/>
</dbReference>
<protein>
    <submittedName>
        <fullName evidence="11">Acyltransferase</fullName>
    </submittedName>
</protein>
<dbReference type="GO" id="GO:0005886">
    <property type="term" value="C:plasma membrane"/>
    <property type="evidence" value="ECO:0007669"/>
    <property type="project" value="UniProtKB-SubCell"/>
</dbReference>
<evidence type="ECO:0000259" key="10">
    <source>
        <dbReference type="Pfam" id="PF01757"/>
    </source>
</evidence>
<keyword evidence="7 11" id="KW-0012">Acyltransferase</keyword>
<evidence type="ECO:0000256" key="8">
    <source>
        <dbReference type="SAM" id="MobiDB-lite"/>
    </source>
</evidence>
<keyword evidence="12" id="KW-1185">Reference proteome</keyword>
<evidence type="ECO:0000313" key="12">
    <source>
        <dbReference type="Proteomes" id="UP000677218"/>
    </source>
</evidence>
<dbReference type="PANTHER" id="PTHR23028">
    <property type="entry name" value="ACETYLTRANSFERASE"/>
    <property type="match status" value="1"/>
</dbReference>
<feature type="region of interest" description="Disordered" evidence="8">
    <location>
        <begin position="438"/>
        <end position="464"/>
    </location>
</feature>
<keyword evidence="4 9" id="KW-0812">Transmembrane</keyword>
<evidence type="ECO:0000256" key="1">
    <source>
        <dbReference type="ARBA" id="ARBA00004651"/>
    </source>
</evidence>
<dbReference type="AlphaFoldDB" id="A0A916QKF2"/>
<feature type="transmembrane region" description="Helical" evidence="9">
    <location>
        <begin position="170"/>
        <end position="192"/>
    </location>
</feature>
<evidence type="ECO:0000256" key="4">
    <source>
        <dbReference type="ARBA" id="ARBA00022692"/>
    </source>
</evidence>
<dbReference type="RefSeq" id="WP_212780656.1">
    <property type="nucleotide sequence ID" value="NZ_BMAY01000005.1"/>
</dbReference>